<sequence>MSRNYDNWERLVAAVLKREELWQLFHQDSLSSSFSSVSSDSSFRSSHDVNLQEARENSISEPIDPKLIFLGGSGHGFRLKVTLKFKEELENDKNKGTFGTTKIAEFLKNVKVSNKEFVAKGTKVVTKLMYEVRVTEEEFKQQMKALGNCSGHENVGAPRAYYFSNKPNKAFVVYDYRSRGSVSAMLHDGNARNNGHLSWKSRRKIAIGAARGIAHIHTQCGGKLAHGNIKSSNVFLNSQQYGCVSDFGFAGILVKPPTRSALRYPPPPLPYYSRNPSQEYDVHNFGLMLLELLTGVSPMDAKGFDKDQNFETWVLSIKPEDRTSKLFDRRLRKLIYNENDLIGMMQTEIPGLDPAVLLVKDSVDIDSEALRVILHSRFHSMARVPTDYFPVQDLSEMVEMLHVAMKCLSENTLIKMSDVVFMLENKVPDTDSDGKPQLAQNYHRDKQRDAFRIFRLGRS</sequence>
<dbReference type="SUPFAM" id="SSF56112">
    <property type="entry name" value="Protein kinase-like (PK-like)"/>
    <property type="match status" value="1"/>
</dbReference>
<dbReference type="InterPro" id="IPR011009">
    <property type="entry name" value="Kinase-like_dom_sf"/>
</dbReference>
<dbReference type="PANTHER" id="PTHR48010">
    <property type="entry name" value="OS05G0588300 PROTEIN"/>
    <property type="match status" value="1"/>
</dbReference>
<evidence type="ECO:0000313" key="2">
    <source>
        <dbReference type="EMBL" id="KAG8381194.1"/>
    </source>
</evidence>
<dbReference type="Pfam" id="PF00069">
    <property type="entry name" value="Pkinase"/>
    <property type="match status" value="1"/>
</dbReference>
<feature type="domain" description="Protein kinase" evidence="1">
    <location>
        <begin position="87"/>
        <end position="389"/>
    </location>
</feature>
<dbReference type="PANTHER" id="PTHR48010:SF1">
    <property type="entry name" value="PROTEIN KINASE DOMAIN-CONTAINING PROTEIN"/>
    <property type="match status" value="1"/>
</dbReference>
<evidence type="ECO:0000313" key="3">
    <source>
        <dbReference type="Proteomes" id="UP000826271"/>
    </source>
</evidence>
<dbReference type="EMBL" id="WHWC01000006">
    <property type="protein sequence ID" value="KAG8381194.1"/>
    <property type="molecule type" value="Genomic_DNA"/>
</dbReference>
<dbReference type="Gene3D" id="1.10.510.10">
    <property type="entry name" value="Transferase(Phosphotransferase) domain 1"/>
    <property type="match status" value="1"/>
</dbReference>
<gene>
    <name evidence="2" type="ORF">BUALT_Bualt06G0096900</name>
</gene>
<proteinExistence type="predicted"/>
<comment type="caution">
    <text evidence="2">The sequence shown here is derived from an EMBL/GenBank/DDBJ whole genome shotgun (WGS) entry which is preliminary data.</text>
</comment>
<dbReference type="GO" id="GO:0005524">
    <property type="term" value="F:ATP binding"/>
    <property type="evidence" value="ECO:0007669"/>
    <property type="project" value="InterPro"/>
</dbReference>
<dbReference type="InterPro" id="IPR000719">
    <property type="entry name" value="Prot_kinase_dom"/>
</dbReference>
<dbReference type="AlphaFoldDB" id="A0AAV6XDZ7"/>
<protein>
    <recommendedName>
        <fullName evidence="1">Protein kinase domain-containing protein</fullName>
    </recommendedName>
</protein>
<accession>A0AAV6XDZ7</accession>
<dbReference type="GO" id="GO:0004672">
    <property type="term" value="F:protein kinase activity"/>
    <property type="evidence" value="ECO:0007669"/>
    <property type="project" value="InterPro"/>
</dbReference>
<name>A0AAV6XDZ7_9LAMI</name>
<evidence type="ECO:0000259" key="1">
    <source>
        <dbReference type="PROSITE" id="PS50011"/>
    </source>
</evidence>
<keyword evidence="3" id="KW-1185">Reference proteome</keyword>
<dbReference type="PROSITE" id="PS50011">
    <property type="entry name" value="PROTEIN_KINASE_DOM"/>
    <property type="match status" value="1"/>
</dbReference>
<dbReference type="InterPro" id="IPR050994">
    <property type="entry name" value="At_inactive_RLKs"/>
</dbReference>
<reference evidence="2" key="1">
    <citation type="submission" date="2019-10" db="EMBL/GenBank/DDBJ databases">
        <authorList>
            <person name="Zhang R."/>
            <person name="Pan Y."/>
            <person name="Wang J."/>
            <person name="Ma R."/>
            <person name="Yu S."/>
        </authorList>
    </citation>
    <scope>NUCLEOTIDE SEQUENCE</scope>
    <source>
        <strain evidence="2">LA-IB0</strain>
        <tissue evidence="2">Leaf</tissue>
    </source>
</reference>
<organism evidence="2 3">
    <name type="scientific">Buddleja alternifolia</name>
    <dbReference type="NCBI Taxonomy" id="168488"/>
    <lineage>
        <taxon>Eukaryota</taxon>
        <taxon>Viridiplantae</taxon>
        <taxon>Streptophyta</taxon>
        <taxon>Embryophyta</taxon>
        <taxon>Tracheophyta</taxon>
        <taxon>Spermatophyta</taxon>
        <taxon>Magnoliopsida</taxon>
        <taxon>eudicotyledons</taxon>
        <taxon>Gunneridae</taxon>
        <taxon>Pentapetalae</taxon>
        <taxon>asterids</taxon>
        <taxon>lamiids</taxon>
        <taxon>Lamiales</taxon>
        <taxon>Scrophulariaceae</taxon>
        <taxon>Buddlejeae</taxon>
        <taxon>Buddleja</taxon>
    </lineage>
</organism>
<dbReference type="Proteomes" id="UP000826271">
    <property type="component" value="Unassembled WGS sequence"/>
</dbReference>